<dbReference type="Proteomes" id="UP000613160">
    <property type="component" value="Unassembled WGS sequence"/>
</dbReference>
<feature type="region of interest" description="Disordered" evidence="1">
    <location>
        <begin position="181"/>
        <end position="208"/>
    </location>
</feature>
<proteinExistence type="predicted"/>
<comment type="caution">
    <text evidence="2">The sequence shown here is derived from an EMBL/GenBank/DDBJ whole genome shotgun (WGS) entry which is preliminary data.</text>
</comment>
<evidence type="ECO:0008006" key="4">
    <source>
        <dbReference type="Google" id="ProtNLM"/>
    </source>
</evidence>
<keyword evidence="3" id="KW-1185">Reference proteome</keyword>
<reference evidence="2" key="2">
    <citation type="submission" date="2020-09" db="EMBL/GenBank/DDBJ databases">
        <authorList>
            <person name="Sun Q."/>
            <person name="Zhou Y."/>
        </authorList>
    </citation>
    <scope>NUCLEOTIDE SEQUENCE</scope>
    <source>
        <strain evidence="2">CGMCC 1.15493</strain>
    </source>
</reference>
<gene>
    <name evidence="2" type="ORF">GCM10011335_10870</name>
</gene>
<dbReference type="AlphaFoldDB" id="A0A916XTR9"/>
<accession>A0A916XTR9</accession>
<dbReference type="RefSeq" id="WP_188849554.1">
    <property type="nucleotide sequence ID" value="NZ_BMJJ01000002.1"/>
</dbReference>
<evidence type="ECO:0000256" key="1">
    <source>
        <dbReference type="SAM" id="MobiDB-lite"/>
    </source>
</evidence>
<protein>
    <recommendedName>
        <fullName evidence="4">MxaK protein</fullName>
    </recommendedName>
</protein>
<evidence type="ECO:0000313" key="3">
    <source>
        <dbReference type="Proteomes" id="UP000613160"/>
    </source>
</evidence>
<sequence length="208" mass="22542">MNAPAGPFSPRRAARAAPKHFFSARRRDGLTTALLLALLAAAIAFTAWSLADLVRARAVNDAIRALAAGQDVEISEDAPARLLVARGKFLLDRDRIEAAEALAPQLGATADAAAIGDFAHDLGNARLRAAFRRIEDNDITGATPLVRLAQEDFSQALRLDPARWDSKVNLDIASRLVRTFPRPAQEEQPGERPRNVWTDMPGLPRGLP</sequence>
<dbReference type="EMBL" id="BMJJ01000002">
    <property type="protein sequence ID" value="GGD09775.1"/>
    <property type="molecule type" value="Genomic_DNA"/>
</dbReference>
<organism evidence="2 3">
    <name type="scientific">Aureimonas glaciei</name>
    <dbReference type="NCBI Taxonomy" id="1776957"/>
    <lineage>
        <taxon>Bacteria</taxon>
        <taxon>Pseudomonadati</taxon>
        <taxon>Pseudomonadota</taxon>
        <taxon>Alphaproteobacteria</taxon>
        <taxon>Hyphomicrobiales</taxon>
        <taxon>Aurantimonadaceae</taxon>
        <taxon>Aureimonas</taxon>
    </lineage>
</organism>
<reference evidence="2" key="1">
    <citation type="journal article" date="2014" name="Int. J. Syst. Evol. Microbiol.">
        <title>Complete genome sequence of Corynebacterium casei LMG S-19264T (=DSM 44701T), isolated from a smear-ripened cheese.</title>
        <authorList>
            <consortium name="US DOE Joint Genome Institute (JGI-PGF)"/>
            <person name="Walter F."/>
            <person name="Albersmeier A."/>
            <person name="Kalinowski J."/>
            <person name="Ruckert C."/>
        </authorList>
    </citation>
    <scope>NUCLEOTIDE SEQUENCE</scope>
    <source>
        <strain evidence="2">CGMCC 1.15493</strain>
    </source>
</reference>
<evidence type="ECO:0000313" key="2">
    <source>
        <dbReference type="EMBL" id="GGD09775.1"/>
    </source>
</evidence>
<name>A0A916XTR9_9HYPH</name>